<gene>
    <name evidence="1" type="ORF">SAMN05444921_10247</name>
</gene>
<dbReference type="OrthoDB" id="5572373at2"/>
<dbReference type="RefSeq" id="WP_093652289.1">
    <property type="nucleotide sequence ID" value="NZ_FNHI01000002.1"/>
</dbReference>
<dbReference type="EMBL" id="FNHI01000002">
    <property type="protein sequence ID" value="SDL88777.1"/>
    <property type="molecule type" value="Genomic_DNA"/>
</dbReference>
<accession>A0A1G9NRY5</accession>
<evidence type="ECO:0000313" key="2">
    <source>
        <dbReference type="Proteomes" id="UP000199063"/>
    </source>
</evidence>
<dbReference type="AlphaFoldDB" id="A0A1G9NRY5"/>
<name>A0A1G9NRY5_9ACTN</name>
<organism evidence="1 2">
    <name type="scientific">Streptomyces wuyuanensis</name>
    <dbReference type="NCBI Taxonomy" id="1196353"/>
    <lineage>
        <taxon>Bacteria</taxon>
        <taxon>Bacillati</taxon>
        <taxon>Actinomycetota</taxon>
        <taxon>Actinomycetes</taxon>
        <taxon>Kitasatosporales</taxon>
        <taxon>Streptomycetaceae</taxon>
        <taxon>Streptomyces</taxon>
    </lineage>
</organism>
<protein>
    <submittedName>
        <fullName evidence="1">Uncharacterized protein</fullName>
    </submittedName>
</protein>
<evidence type="ECO:0000313" key="1">
    <source>
        <dbReference type="EMBL" id="SDL88777.1"/>
    </source>
</evidence>
<dbReference type="Proteomes" id="UP000199063">
    <property type="component" value="Unassembled WGS sequence"/>
</dbReference>
<sequence length="320" mass="35276">MNLHDVVRLLGLTAPTCAEGEASGQVVPGDFELLLRAVPAGVVAGSVILNRADVPVRSVKDFAAEAELRLGDMREALTSREQALPASLHPEPGGLVPWGRTARDGVLLWDTAAPDTEEWTTVLADKDFQLWLDLPFSASEFVARTLMAREEGTPAFESFEEYESGSFWKVADDMRATAMAMANRDVRAVDELVTRLRALGVPGVREYAQERVARALEAARESSLAYPEEYLAVMREFPGGVIAGMKVFPVDRVGWLTEDPVFLQWGELEGRAFGWLALGGDPAEWRVAYVEPDGTSLTHLHDQTFASFLRRRLRGNNSLF</sequence>
<dbReference type="GeneID" id="40828000"/>
<keyword evidence="2" id="KW-1185">Reference proteome</keyword>
<reference evidence="2" key="1">
    <citation type="submission" date="2016-10" db="EMBL/GenBank/DDBJ databases">
        <authorList>
            <person name="Varghese N."/>
            <person name="Submissions S."/>
        </authorList>
    </citation>
    <scope>NUCLEOTIDE SEQUENCE [LARGE SCALE GENOMIC DNA]</scope>
    <source>
        <strain evidence="2">CGMCC 4.7042</strain>
    </source>
</reference>
<proteinExistence type="predicted"/>